<dbReference type="GO" id="GO:0046872">
    <property type="term" value="F:metal ion binding"/>
    <property type="evidence" value="ECO:0007669"/>
    <property type="project" value="UniProtKB-KW"/>
</dbReference>
<evidence type="ECO:0000256" key="7">
    <source>
        <dbReference type="ARBA" id="ARBA00022723"/>
    </source>
</evidence>
<dbReference type="GO" id="GO:0005737">
    <property type="term" value="C:cytoplasm"/>
    <property type="evidence" value="ECO:0007669"/>
    <property type="project" value="UniProtKB-SubCell"/>
</dbReference>
<comment type="similarity">
    <text evidence="2">Belongs to the ribonuclease III family.</text>
</comment>
<evidence type="ECO:0000256" key="12">
    <source>
        <dbReference type="ARBA" id="ARBA00049596"/>
    </source>
</evidence>
<keyword evidence="5 13" id="KW-0819">tRNA processing</keyword>
<dbReference type="InterPro" id="IPR014720">
    <property type="entry name" value="dsRBD_dom"/>
</dbReference>
<evidence type="ECO:0000256" key="10">
    <source>
        <dbReference type="ARBA" id="ARBA00022842"/>
    </source>
</evidence>
<dbReference type="GO" id="GO:0006397">
    <property type="term" value="P:mRNA processing"/>
    <property type="evidence" value="ECO:0007669"/>
    <property type="project" value="UniProtKB-UniRule"/>
</dbReference>
<evidence type="ECO:0000256" key="11">
    <source>
        <dbReference type="ARBA" id="ARBA00022884"/>
    </source>
</evidence>
<dbReference type="CDD" id="cd00593">
    <property type="entry name" value="RIBOc"/>
    <property type="match status" value="1"/>
</dbReference>
<dbReference type="SMART" id="SM00535">
    <property type="entry name" value="RIBOc"/>
    <property type="match status" value="1"/>
</dbReference>
<dbReference type="HAMAP" id="MF_00104">
    <property type="entry name" value="RNase_III"/>
    <property type="match status" value="1"/>
</dbReference>
<dbReference type="Gene3D" id="1.10.1520.10">
    <property type="entry name" value="Ribonuclease III domain"/>
    <property type="match status" value="1"/>
</dbReference>
<name>F4MQ04_MYCML</name>
<feature type="active site" evidence="13">
    <location>
        <position position="119"/>
    </location>
</feature>
<organism evidence="16 17">
    <name type="scientific">Mycoplasma mycoides subsp. capri LC str. 95010</name>
    <dbReference type="NCBI Taxonomy" id="862259"/>
    <lineage>
        <taxon>Bacteria</taxon>
        <taxon>Bacillati</taxon>
        <taxon>Mycoplasmatota</taxon>
        <taxon>Mollicutes</taxon>
        <taxon>Mycoplasmataceae</taxon>
        <taxon>Mycoplasma</taxon>
    </lineage>
</organism>
<evidence type="ECO:0000256" key="3">
    <source>
        <dbReference type="ARBA" id="ARBA00022552"/>
    </source>
</evidence>
<keyword evidence="4 13" id="KW-0507">mRNA processing</keyword>
<dbReference type="Pfam" id="PF14622">
    <property type="entry name" value="Ribonucleas_3_3"/>
    <property type="match status" value="1"/>
</dbReference>
<evidence type="ECO:0000256" key="4">
    <source>
        <dbReference type="ARBA" id="ARBA00022664"/>
    </source>
</evidence>
<comment type="cofactor">
    <cofactor evidence="13">
        <name>Mg(2+)</name>
        <dbReference type="ChEBI" id="CHEBI:18420"/>
    </cofactor>
</comment>
<keyword evidence="13" id="KW-0699">rRNA-binding</keyword>
<feature type="binding site" evidence="13">
    <location>
        <position position="119"/>
    </location>
    <ligand>
        <name>Mg(2+)</name>
        <dbReference type="ChEBI" id="CHEBI:18420"/>
    </ligand>
</feature>
<dbReference type="Gene3D" id="3.30.160.20">
    <property type="match status" value="1"/>
</dbReference>
<dbReference type="PROSITE" id="PS00517">
    <property type="entry name" value="RNASE_3_1"/>
    <property type="match status" value="1"/>
</dbReference>
<dbReference type="SUPFAM" id="SSF69065">
    <property type="entry name" value="RNase III domain-like"/>
    <property type="match status" value="1"/>
</dbReference>
<feature type="domain" description="DRBM" evidence="14">
    <location>
        <begin position="157"/>
        <end position="228"/>
    </location>
</feature>
<dbReference type="SMART" id="SM00358">
    <property type="entry name" value="DSRM"/>
    <property type="match status" value="1"/>
</dbReference>
<dbReference type="GO" id="GO:0004525">
    <property type="term" value="F:ribonuclease III activity"/>
    <property type="evidence" value="ECO:0007669"/>
    <property type="project" value="UniProtKB-UniRule"/>
</dbReference>
<keyword evidence="9 13" id="KW-0378">Hydrolase</keyword>
<dbReference type="InterPro" id="IPR011907">
    <property type="entry name" value="RNase_III"/>
</dbReference>
<evidence type="ECO:0000313" key="16">
    <source>
        <dbReference type="EMBL" id="CBW54187.1"/>
    </source>
</evidence>
<dbReference type="PROSITE" id="PS50137">
    <property type="entry name" value="DS_RBD"/>
    <property type="match status" value="1"/>
</dbReference>
<dbReference type="AlphaFoldDB" id="F4MQ04"/>
<dbReference type="GeneID" id="93426374"/>
<protein>
    <recommendedName>
        <fullName evidence="13">Ribonuclease 3</fullName>
        <ecNumber evidence="13">3.1.26.3</ecNumber>
    </recommendedName>
    <alternativeName>
        <fullName evidence="13">Ribonuclease III</fullName>
        <shortName evidence="13">RNase III</shortName>
    </alternativeName>
</protein>
<dbReference type="PROSITE" id="PS50142">
    <property type="entry name" value="RNASE_3_2"/>
    <property type="match status" value="1"/>
</dbReference>
<dbReference type="EC" id="3.1.26.3" evidence="13"/>
<keyword evidence="13" id="KW-0963">Cytoplasm</keyword>
<dbReference type="OrthoDB" id="9805026at2"/>
<dbReference type="PANTHER" id="PTHR14950:SF37">
    <property type="entry name" value="ENDORIBONUCLEASE DICER"/>
    <property type="match status" value="1"/>
</dbReference>
<dbReference type="SUPFAM" id="SSF54768">
    <property type="entry name" value="dsRNA-binding domain-like"/>
    <property type="match status" value="1"/>
</dbReference>
<dbReference type="GO" id="GO:0006364">
    <property type="term" value="P:rRNA processing"/>
    <property type="evidence" value="ECO:0007669"/>
    <property type="project" value="UniProtKB-UniRule"/>
</dbReference>
<evidence type="ECO:0000256" key="1">
    <source>
        <dbReference type="ARBA" id="ARBA00000109"/>
    </source>
</evidence>
<dbReference type="GO" id="GO:0008033">
    <property type="term" value="P:tRNA processing"/>
    <property type="evidence" value="ECO:0007669"/>
    <property type="project" value="UniProtKB-KW"/>
</dbReference>
<dbReference type="PANTHER" id="PTHR14950">
    <property type="entry name" value="DICER-RELATED"/>
    <property type="match status" value="1"/>
</dbReference>
<dbReference type="NCBIfam" id="TIGR02191">
    <property type="entry name" value="RNaseIII"/>
    <property type="match status" value="1"/>
</dbReference>
<dbReference type="RefSeq" id="WP_013729583.1">
    <property type="nucleotide sequence ID" value="NC_015431.1"/>
</dbReference>
<evidence type="ECO:0000259" key="14">
    <source>
        <dbReference type="PROSITE" id="PS50137"/>
    </source>
</evidence>
<evidence type="ECO:0000256" key="8">
    <source>
        <dbReference type="ARBA" id="ARBA00022759"/>
    </source>
</evidence>
<dbReference type="HOGENOM" id="CLU_000907_1_3_14"/>
<dbReference type="CDD" id="cd10845">
    <property type="entry name" value="DSRM_RNAse_III_family"/>
    <property type="match status" value="1"/>
</dbReference>
<dbReference type="KEGG" id="mml:MLC_4590"/>
<accession>F4MQ04</accession>
<comment type="subcellular location">
    <subcellularLocation>
        <location evidence="13">Cytoplasm</location>
    </subcellularLocation>
</comment>
<comment type="catalytic activity">
    <reaction evidence="1 13">
        <text>Endonucleolytic cleavage to 5'-phosphomonoester.</text>
        <dbReference type="EC" id="3.1.26.3"/>
    </reaction>
</comment>
<evidence type="ECO:0000256" key="5">
    <source>
        <dbReference type="ARBA" id="ARBA00022694"/>
    </source>
</evidence>
<sequence length="232" mass="26874">MNIKNFFEKYNIKINNEKLFNEALTHNSYANEHKLKYSYQRLEFLGDAILQMYVSRFLFFNYSKLSEGELTRLRASTVREETLFRVAKDINLGALVKLGHGEYITKGYEKPSILADVFEALTAAIYLDQKEDGLVTWLDQTLFKYIKDSNFINDTKDFKSELQELLQSEKRSDLKYIIEKEDFFANENKILYTVSVNLNGQKFGVGKGFSKQEAEQNAASDCLSKLKKPTSN</sequence>
<keyword evidence="3 13" id="KW-0698">rRNA processing</keyword>
<reference evidence="17" key="2">
    <citation type="journal article" date="2011" name="BMC Genomics">
        <title>Mycoplasma mycoides, from mycoides Small Colony to capri. A microevolutionary perspective.</title>
        <authorList>
            <person name="Thiaucourt F."/>
            <person name="Manso-Silvan L."/>
            <person name="Salah W."/>
            <person name="Barbe V."/>
            <person name="Berger A."/>
            <person name="Jacob D."/>
            <person name="Breton M."/>
            <person name="Dupuy V."/>
            <person name="Lomenech A.M."/>
            <person name="Blanchard A."/>
            <person name="Sirand-Pugnet P."/>
        </authorList>
    </citation>
    <scope>NUCLEOTIDE SEQUENCE [LARGE SCALE GENOMIC DNA]</scope>
    <source>
        <strain evidence="17">95010</strain>
    </source>
</reference>
<feature type="domain" description="RNase III" evidence="15">
    <location>
        <begin position="3"/>
        <end position="130"/>
    </location>
</feature>
<reference evidence="17" key="1">
    <citation type="journal article" date="2011" name="BMC Genomics">
        <title>Mycoplasma mycoides, from "mycoides Small Colony" to "capri". A microevolutionary perspective.</title>
        <authorList>
            <person name="Thiaucourt F."/>
            <person name="Manso-Silvan L."/>
            <person name="Salah W."/>
            <person name="Barbe V."/>
            <person name="Berger A."/>
            <person name="Jacob D."/>
            <person name="Breton M."/>
            <person name="Dupuy V."/>
            <person name="Lomenech A.M."/>
            <person name="Blanchard A."/>
            <person name="Sirand-Pugnet P."/>
        </authorList>
    </citation>
    <scope>NUCLEOTIDE SEQUENCE [LARGE SCALE GENOMIC DNA]</scope>
    <source>
        <strain evidence="17">95010</strain>
    </source>
</reference>
<dbReference type="EMBL" id="FQ377874">
    <property type="protein sequence ID" value="CBW54187.1"/>
    <property type="molecule type" value="Genomic_DNA"/>
</dbReference>
<feature type="binding site" evidence="13">
    <location>
        <position position="43"/>
    </location>
    <ligand>
        <name>Mg(2+)</name>
        <dbReference type="ChEBI" id="CHEBI:18420"/>
    </ligand>
</feature>
<comment type="function">
    <text evidence="12 13">Digests double-stranded RNA. Involved in the processing of primary rRNA transcript to yield the immediate precursors to the large and small rRNAs (23S and 16S). Processes some mRNAs, and tRNAs when they are encoded in the rRNA operon. Processes pre-crRNA and tracrRNA of type II CRISPR loci if present in the organism.</text>
</comment>
<gene>
    <name evidence="13 16" type="primary">rnc</name>
    <name evidence="16" type="ORF">MLC_4590</name>
</gene>
<evidence type="ECO:0000256" key="9">
    <source>
        <dbReference type="ARBA" id="ARBA00022801"/>
    </source>
</evidence>
<dbReference type="Proteomes" id="UP000010103">
    <property type="component" value="Chromosome"/>
</dbReference>
<evidence type="ECO:0000256" key="13">
    <source>
        <dbReference type="HAMAP-Rule" id="MF_00104"/>
    </source>
</evidence>
<dbReference type="Pfam" id="PF00035">
    <property type="entry name" value="dsrm"/>
    <property type="match status" value="1"/>
</dbReference>
<dbReference type="GO" id="GO:0019843">
    <property type="term" value="F:rRNA binding"/>
    <property type="evidence" value="ECO:0007669"/>
    <property type="project" value="UniProtKB-KW"/>
</dbReference>
<evidence type="ECO:0000256" key="2">
    <source>
        <dbReference type="ARBA" id="ARBA00010183"/>
    </source>
</evidence>
<keyword evidence="7 13" id="KW-0479">Metal-binding</keyword>
<comment type="subunit">
    <text evidence="13">Homodimer.</text>
</comment>
<keyword evidence="10 13" id="KW-0460">Magnesium</keyword>
<dbReference type="InterPro" id="IPR000999">
    <property type="entry name" value="RNase_III_dom"/>
</dbReference>
<proteinExistence type="inferred from homology"/>
<keyword evidence="6 13" id="KW-0540">Nuclease</keyword>
<evidence type="ECO:0000256" key="6">
    <source>
        <dbReference type="ARBA" id="ARBA00022722"/>
    </source>
</evidence>
<keyword evidence="8 13" id="KW-0255">Endonuclease</keyword>
<feature type="active site" evidence="13">
    <location>
        <position position="47"/>
    </location>
</feature>
<keyword evidence="11 13" id="KW-0694">RNA-binding</keyword>
<evidence type="ECO:0000259" key="15">
    <source>
        <dbReference type="PROSITE" id="PS50142"/>
    </source>
</evidence>
<feature type="binding site" evidence="13">
    <location>
        <position position="116"/>
    </location>
    <ligand>
        <name>Mg(2+)</name>
        <dbReference type="ChEBI" id="CHEBI:18420"/>
    </ligand>
</feature>
<dbReference type="FunFam" id="1.10.1520.10:FF:000001">
    <property type="entry name" value="Ribonuclease 3"/>
    <property type="match status" value="1"/>
</dbReference>
<evidence type="ECO:0000313" key="17">
    <source>
        <dbReference type="Proteomes" id="UP000010103"/>
    </source>
</evidence>
<dbReference type="InterPro" id="IPR036389">
    <property type="entry name" value="RNase_III_sf"/>
</dbReference>